<dbReference type="CDD" id="cd00158">
    <property type="entry name" value="RHOD"/>
    <property type="match status" value="1"/>
</dbReference>
<sequence>MLGGAARFYAGFVVWWLLLLGACGTLGAASIGYRQFLYWHSEQIDLVVIDLRQPYQYNRGHIPGARNLPYSLIDYPKIRAYRGKVVVLYSHSAELTRQAEGLFEQRVYTLSDGYLGWLRLGYPIAKPNPKLRPKSGRPGTTGAGAYQDYLVDSIDSIARAEEDKYYSLGRIGGSRPGPDGPNPPRHYKNPINYRAKGNRRGYSRAYLRRKADEVGTRSRDIRKRNRR</sequence>
<feature type="region of interest" description="Disordered" evidence="1">
    <location>
        <begin position="168"/>
        <end position="227"/>
    </location>
</feature>
<evidence type="ECO:0000313" key="4">
    <source>
        <dbReference type="EMBL" id="WGK68249.1"/>
    </source>
</evidence>
<feature type="compositionally biased region" description="Basic and acidic residues" evidence="1">
    <location>
        <begin position="209"/>
        <end position="219"/>
    </location>
</feature>
<dbReference type="InterPro" id="IPR001307">
    <property type="entry name" value="Thiosulphate_STrfase_CS"/>
</dbReference>
<dbReference type="Gene3D" id="3.40.250.10">
    <property type="entry name" value="Rhodanese-like domain"/>
    <property type="match status" value="1"/>
</dbReference>
<dbReference type="PROSITE" id="PS51257">
    <property type="entry name" value="PROKAR_LIPOPROTEIN"/>
    <property type="match status" value="1"/>
</dbReference>
<dbReference type="EMBL" id="CP123443">
    <property type="protein sequence ID" value="WGK68249.1"/>
    <property type="molecule type" value="Genomic_DNA"/>
</dbReference>
<dbReference type="SMART" id="SM00450">
    <property type="entry name" value="RHOD"/>
    <property type="match status" value="1"/>
</dbReference>
<dbReference type="SUPFAM" id="SSF52821">
    <property type="entry name" value="Rhodanese/Cell cycle control phosphatase"/>
    <property type="match status" value="1"/>
</dbReference>
<dbReference type="InterPro" id="IPR036873">
    <property type="entry name" value="Rhodanese-like_dom_sf"/>
</dbReference>
<dbReference type="RefSeq" id="WP_326926420.1">
    <property type="nucleotide sequence ID" value="NZ_CP123443.1"/>
</dbReference>
<proteinExistence type="predicted"/>
<dbReference type="Proteomes" id="UP001228690">
    <property type="component" value="Chromosome"/>
</dbReference>
<accession>A0ABY8ME52</accession>
<feature type="domain" description="Rhodanese" evidence="3">
    <location>
        <begin position="42"/>
        <end position="126"/>
    </location>
</feature>
<dbReference type="Pfam" id="PF00581">
    <property type="entry name" value="Rhodanese"/>
    <property type="match status" value="1"/>
</dbReference>
<evidence type="ECO:0000259" key="3">
    <source>
        <dbReference type="PROSITE" id="PS50206"/>
    </source>
</evidence>
<keyword evidence="5" id="KW-1185">Reference proteome</keyword>
<evidence type="ECO:0000256" key="1">
    <source>
        <dbReference type="SAM" id="MobiDB-lite"/>
    </source>
</evidence>
<dbReference type="PROSITE" id="PS50206">
    <property type="entry name" value="RHODANESE_3"/>
    <property type="match status" value="1"/>
</dbReference>
<evidence type="ECO:0000256" key="2">
    <source>
        <dbReference type="SAM" id="Phobius"/>
    </source>
</evidence>
<protein>
    <submittedName>
        <fullName evidence="4">Rhodanese-like domain-containing protein</fullName>
    </submittedName>
</protein>
<gene>
    <name evidence="4" type="ORF">P0082_07100</name>
</gene>
<organism evidence="4 5">
    <name type="scientific">Candidatus Haliotispira prima</name>
    <dbReference type="NCBI Taxonomy" id="3034016"/>
    <lineage>
        <taxon>Bacteria</taxon>
        <taxon>Pseudomonadati</taxon>
        <taxon>Spirochaetota</taxon>
        <taxon>Spirochaetia</taxon>
        <taxon>Spirochaetales</taxon>
        <taxon>Spirochaetaceae</taxon>
        <taxon>Candidatus Haliotispira</taxon>
    </lineage>
</organism>
<keyword evidence="2" id="KW-0812">Transmembrane</keyword>
<evidence type="ECO:0000313" key="5">
    <source>
        <dbReference type="Proteomes" id="UP001228690"/>
    </source>
</evidence>
<keyword evidence="2" id="KW-1133">Transmembrane helix</keyword>
<name>A0ABY8ME52_9SPIO</name>
<keyword evidence="2" id="KW-0472">Membrane</keyword>
<dbReference type="PROSITE" id="PS00380">
    <property type="entry name" value="RHODANESE_1"/>
    <property type="match status" value="1"/>
</dbReference>
<feature type="compositionally biased region" description="Basic residues" evidence="1">
    <location>
        <begin position="196"/>
        <end position="208"/>
    </location>
</feature>
<reference evidence="4 5" key="1">
    <citation type="submission" date="2023-04" db="EMBL/GenBank/DDBJ databases">
        <title>Spirochaete genome identified in red abalone sample constitutes a novel genus.</title>
        <authorList>
            <person name="Sharma S.P."/>
            <person name="Purcell C.M."/>
            <person name="Hyde J.R."/>
            <person name="Severin A.J."/>
        </authorList>
    </citation>
    <scope>NUCLEOTIDE SEQUENCE [LARGE SCALE GENOMIC DNA]</scope>
    <source>
        <strain evidence="4 5">SP-2023</strain>
    </source>
</reference>
<feature type="transmembrane region" description="Helical" evidence="2">
    <location>
        <begin position="12"/>
        <end position="33"/>
    </location>
</feature>
<dbReference type="InterPro" id="IPR001763">
    <property type="entry name" value="Rhodanese-like_dom"/>
</dbReference>